<evidence type="ECO:0000313" key="2">
    <source>
        <dbReference type="Proteomes" id="UP001162030"/>
    </source>
</evidence>
<sequence length="44" mass="4782">MVVDRLDEVAGAMFLGSFAYPSQPSINVAVGRAVYAVEKVRPNR</sequence>
<evidence type="ECO:0000313" key="1">
    <source>
        <dbReference type="EMBL" id="CAI8937268.1"/>
    </source>
</evidence>
<protein>
    <recommendedName>
        <fullName evidence="3">Glucose-methanol-choline oxidoreductase C-terminal domain-containing protein</fullName>
    </recommendedName>
</protein>
<dbReference type="EMBL" id="OX458333">
    <property type="protein sequence ID" value="CAI8937268.1"/>
    <property type="molecule type" value="Genomic_DNA"/>
</dbReference>
<reference evidence="1 2" key="1">
    <citation type="submission" date="2023-03" db="EMBL/GenBank/DDBJ databases">
        <authorList>
            <person name="Pearce D."/>
        </authorList>
    </citation>
    <scope>NUCLEOTIDE SEQUENCE [LARGE SCALE GENOMIC DNA]</scope>
    <source>
        <strain evidence="1">Msz</strain>
    </source>
</reference>
<evidence type="ECO:0008006" key="3">
    <source>
        <dbReference type="Google" id="ProtNLM"/>
    </source>
</evidence>
<dbReference type="Proteomes" id="UP001162030">
    <property type="component" value="Chromosome"/>
</dbReference>
<name>A0ABN8XAR3_9GAMM</name>
<proteinExistence type="predicted"/>
<accession>A0ABN8XAR3</accession>
<organism evidence="1 2">
    <name type="scientific">Methylocaldum szegediense</name>
    <dbReference type="NCBI Taxonomy" id="73780"/>
    <lineage>
        <taxon>Bacteria</taxon>
        <taxon>Pseudomonadati</taxon>
        <taxon>Pseudomonadota</taxon>
        <taxon>Gammaproteobacteria</taxon>
        <taxon>Methylococcales</taxon>
        <taxon>Methylococcaceae</taxon>
        <taxon>Methylocaldum</taxon>
    </lineage>
</organism>
<gene>
    <name evidence="1" type="ORF">MSZNOR_4167</name>
</gene>
<keyword evidence="2" id="KW-1185">Reference proteome</keyword>